<dbReference type="EMBL" id="JACHIU010000001">
    <property type="protein sequence ID" value="MBB6473157.1"/>
    <property type="molecule type" value="Genomic_DNA"/>
</dbReference>
<sequence>MAWLRVSRTYYPVTALGPGRRLGVWTQGCPLACRGCMSRHTWDPGDGERVPVTRLLSLWRRALAAGATGLTVSGGEPLTQPDALVELLSGARDAGDGAADILLYTGYEPAEFDEAMRAAADQADALITGRYDVGRPTRLLWRGSANQRLIVNTGLGRARFGPYETAEVDRAPVQVVLGEQDDLLFIGVPPPGALGRMERALAEQSVHLRDVSWRP</sequence>
<keyword evidence="7" id="KW-0560">Oxidoreductase</keyword>
<dbReference type="InterPro" id="IPR007197">
    <property type="entry name" value="rSAM"/>
</dbReference>
<keyword evidence="4" id="KW-0479">Metal-binding</keyword>
<evidence type="ECO:0000313" key="8">
    <source>
        <dbReference type="Proteomes" id="UP000555564"/>
    </source>
</evidence>
<comment type="cofactor">
    <cofactor evidence="1">
        <name>[4Fe-4S] cluster</name>
        <dbReference type="ChEBI" id="CHEBI:49883"/>
    </cofactor>
</comment>
<dbReference type="PANTHER" id="PTHR30352:SF2">
    <property type="entry name" value="ANAEROBIC RIBONUCLEOSIDE-TRIPHOSPHATE REDUCTASE-ACTIVATING PROTEIN"/>
    <property type="match status" value="1"/>
</dbReference>
<evidence type="ECO:0000256" key="1">
    <source>
        <dbReference type="ARBA" id="ARBA00001966"/>
    </source>
</evidence>
<comment type="caution">
    <text evidence="7">The sequence shown here is derived from an EMBL/GenBank/DDBJ whole genome shotgun (WGS) entry which is preliminary data.</text>
</comment>
<evidence type="ECO:0000256" key="2">
    <source>
        <dbReference type="ARBA" id="ARBA00022485"/>
    </source>
</evidence>
<dbReference type="GO" id="GO:0043365">
    <property type="term" value="F:[formate-C-acetyltransferase]-activating enzyme activity"/>
    <property type="evidence" value="ECO:0007669"/>
    <property type="project" value="UniProtKB-EC"/>
</dbReference>
<dbReference type="GO" id="GO:0046872">
    <property type="term" value="F:metal ion binding"/>
    <property type="evidence" value="ECO:0007669"/>
    <property type="project" value="UniProtKB-KW"/>
</dbReference>
<dbReference type="CDD" id="cd01335">
    <property type="entry name" value="Radical_SAM"/>
    <property type="match status" value="1"/>
</dbReference>
<dbReference type="RefSeq" id="WP_184980713.1">
    <property type="nucleotide sequence ID" value="NZ_BAAALO010000005.1"/>
</dbReference>
<gene>
    <name evidence="7" type="ORF">BJ992_002588</name>
</gene>
<dbReference type="Gene3D" id="3.20.20.70">
    <property type="entry name" value="Aldolase class I"/>
    <property type="match status" value="1"/>
</dbReference>
<keyword evidence="3" id="KW-0949">S-adenosyl-L-methionine</keyword>
<dbReference type="PANTHER" id="PTHR30352">
    <property type="entry name" value="PYRUVATE FORMATE-LYASE-ACTIVATING ENZYME"/>
    <property type="match status" value="1"/>
</dbReference>
<keyword evidence="8" id="KW-1185">Reference proteome</keyword>
<dbReference type="SFLD" id="SFLDS00029">
    <property type="entry name" value="Radical_SAM"/>
    <property type="match status" value="1"/>
</dbReference>
<dbReference type="EC" id="1.97.1.4" evidence="7"/>
<dbReference type="Proteomes" id="UP000555564">
    <property type="component" value="Unassembled WGS sequence"/>
</dbReference>
<evidence type="ECO:0000256" key="4">
    <source>
        <dbReference type="ARBA" id="ARBA00022723"/>
    </source>
</evidence>
<dbReference type="Pfam" id="PF13353">
    <property type="entry name" value="Fer4_12"/>
    <property type="match status" value="1"/>
</dbReference>
<accession>A0A7X0IGA9</accession>
<evidence type="ECO:0000256" key="6">
    <source>
        <dbReference type="ARBA" id="ARBA00023014"/>
    </source>
</evidence>
<keyword evidence="2" id="KW-0004">4Fe-4S</keyword>
<keyword evidence="5" id="KW-0408">Iron</keyword>
<dbReference type="InterPro" id="IPR013785">
    <property type="entry name" value="Aldolase_TIM"/>
</dbReference>
<dbReference type="GO" id="GO:0004748">
    <property type="term" value="F:ribonucleoside-diphosphate reductase activity, thioredoxin disulfide as acceptor"/>
    <property type="evidence" value="ECO:0007669"/>
    <property type="project" value="TreeGrafter"/>
</dbReference>
<dbReference type="InterPro" id="IPR058240">
    <property type="entry name" value="rSAM_sf"/>
</dbReference>
<name>A0A7X0IGA9_9ACTN</name>
<dbReference type="SUPFAM" id="SSF102114">
    <property type="entry name" value="Radical SAM enzymes"/>
    <property type="match status" value="1"/>
</dbReference>
<reference evidence="7 8" key="1">
    <citation type="submission" date="2020-08" db="EMBL/GenBank/DDBJ databases">
        <title>Sequencing the genomes of 1000 actinobacteria strains.</title>
        <authorList>
            <person name="Klenk H.-P."/>
        </authorList>
    </citation>
    <scope>NUCLEOTIDE SEQUENCE [LARGE SCALE GENOMIC DNA]</scope>
    <source>
        <strain evidence="7 8">DSM 44936</strain>
    </source>
</reference>
<dbReference type="AlphaFoldDB" id="A0A7X0IGA9"/>
<keyword evidence="6" id="KW-0411">Iron-sulfur</keyword>
<proteinExistence type="predicted"/>
<dbReference type="GO" id="GO:0051539">
    <property type="term" value="F:4 iron, 4 sulfur cluster binding"/>
    <property type="evidence" value="ECO:0007669"/>
    <property type="project" value="UniProtKB-KW"/>
</dbReference>
<evidence type="ECO:0000256" key="3">
    <source>
        <dbReference type="ARBA" id="ARBA00022691"/>
    </source>
</evidence>
<organism evidence="7 8">
    <name type="scientific">Sphaerisporangium rubeum</name>
    <dbReference type="NCBI Taxonomy" id="321317"/>
    <lineage>
        <taxon>Bacteria</taxon>
        <taxon>Bacillati</taxon>
        <taxon>Actinomycetota</taxon>
        <taxon>Actinomycetes</taxon>
        <taxon>Streptosporangiales</taxon>
        <taxon>Streptosporangiaceae</taxon>
        <taxon>Sphaerisporangium</taxon>
    </lineage>
</organism>
<protein>
    <submittedName>
        <fullName evidence="7">Anaerobic ribonucleoside-triphosphate reductase activating protein</fullName>
        <ecNumber evidence="7">1.97.1.4</ecNumber>
    </submittedName>
</protein>
<evidence type="ECO:0000256" key="5">
    <source>
        <dbReference type="ARBA" id="ARBA00023004"/>
    </source>
</evidence>
<dbReference type="InterPro" id="IPR034457">
    <property type="entry name" value="Organic_radical-activating"/>
</dbReference>
<evidence type="ECO:0000313" key="7">
    <source>
        <dbReference type="EMBL" id="MBB6473157.1"/>
    </source>
</evidence>